<accession>A0ABV7YIU1</accession>
<evidence type="ECO:0000256" key="4">
    <source>
        <dbReference type="ARBA" id="ARBA00022827"/>
    </source>
</evidence>
<dbReference type="EMBL" id="JBHRZH010000027">
    <property type="protein sequence ID" value="MFC3764526.1"/>
    <property type="molecule type" value="Genomic_DNA"/>
</dbReference>
<evidence type="ECO:0000256" key="1">
    <source>
        <dbReference type="ARBA" id="ARBA00001974"/>
    </source>
</evidence>
<evidence type="ECO:0000256" key="2">
    <source>
        <dbReference type="ARBA" id="ARBA00005466"/>
    </source>
</evidence>
<keyword evidence="4" id="KW-0274">FAD</keyword>
<dbReference type="InterPro" id="IPR050432">
    <property type="entry name" value="FAD-linked_Oxidoreductases_BP"/>
</dbReference>
<organism evidence="7 8">
    <name type="scientific">Tenggerimyces flavus</name>
    <dbReference type="NCBI Taxonomy" id="1708749"/>
    <lineage>
        <taxon>Bacteria</taxon>
        <taxon>Bacillati</taxon>
        <taxon>Actinomycetota</taxon>
        <taxon>Actinomycetes</taxon>
        <taxon>Propionibacteriales</taxon>
        <taxon>Nocardioidaceae</taxon>
        <taxon>Tenggerimyces</taxon>
    </lineage>
</organism>
<comment type="cofactor">
    <cofactor evidence="1">
        <name>FAD</name>
        <dbReference type="ChEBI" id="CHEBI:57692"/>
    </cofactor>
</comment>
<protein>
    <submittedName>
        <fullName evidence="7">FAD-binding protein</fullName>
    </submittedName>
</protein>
<evidence type="ECO:0000259" key="6">
    <source>
        <dbReference type="PROSITE" id="PS51387"/>
    </source>
</evidence>
<evidence type="ECO:0000313" key="7">
    <source>
        <dbReference type="EMBL" id="MFC3764526.1"/>
    </source>
</evidence>
<dbReference type="InterPro" id="IPR006094">
    <property type="entry name" value="Oxid_FAD_bind_N"/>
</dbReference>
<dbReference type="Gene3D" id="3.30.465.10">
    <property type="match status" value="1"/>
</dbReference>
<feature type="domain" description="FAD-binding PCMH-type" evidence="6">
    <location>
        <begin position="28"/>
        <end position="198"/>
    </location>
</feature>
<evidence type="ECO:0000256" key="5">
    <source>
        <dbReference type="ARBA" id="ARBA00023002"/>
    </source>
</evidence>
<evidence type="ECO:0000313" key="8">
    <source>
        <dbReference type="Proteomes" id="UP001595699"/>
    </source>
</evidence>
<comment type="caution">
    <text evidence="7">The sequence shown here is derived from an EMBL/GenBank/DDBJ whole genome shotgun (WGS) entry which is preliminary data.</text>
</comment>
<dbReference type="SUPFAM" id="SSF55103">
    <property type="entry name" value="FAD-linked oxidases, C-terminal domain"/>
    <property type="match status" value="1"/>
</dbReference>
<dbReference type="InterPro" id="IPR036318">
    <property type="entry name" value="FAD-bd_PCMH-like_sf"/>
</dbReference>
<dbReference type="PROSITE" id="PS51387">
    <property type="entry name" value="FAD_PCMH"/>
    <property type="match status" value="1"/>
</dbReference>
<dbReference type="SUPFAM" id="SSF56176">
    <property type="entry name" value="FAD-binding/transporter-associated domain-like"/>
    <property type="match status" value="1"/>
</dbReference>
<dbReference type="PANTHER" id="PTHR13878:SF53">
    <property type="entry name" value="CYTOKININ DEHYDROGENASE 6"/>
    <property type="match status" value="1"/>
</dbReference>
<dbReference type="InterPro" id="IPR016169">
    <property type="entry name" value="FAD-bd_PCMH_sub2"/>
</dbReference>
<dbReference type="Gene3D" id="3.40.462.10">
    <property type="entry name" value="FAD-linked oxidases, C-terminal domain"/>
    <property type="match status" value="1"/>
</dbReference>
<keyword evidence="5" id="KW-0560">Oxidoreductase</keyword>
<name>A0ABV7YIU1_9ACTN</name>
<evidence type="ECO:0000256" key="3">
    <source>
        <dbReference type="ARBA" id="ARBA00022630"/>
    </source>
</evidence>
<sequence length="429" mass="45226">MEIAGFSGSVLTSPSALALAADDFGHVVRSVPAVVARPALVSDVAVAVRWAAARGWQVAARGLGHSVYGRSQVAGGVVVDLAELSSVSVVGADRVVVEAGASWRSVVAAALSTGLTPPVLPNFLDLSVGGTLSVGGVGGATHRYGFQTDNVLSLEVVTGSGSVVTCSPTVNPALFDAVRGGLGQFGIIVRAELTLVPAPSSVRLYTLPYPSLAALASAQLRLLERGGVDHLQGSVLVGDSRQYVLEVGVFDGAAELDASAQVDELPYAAYVHGFDRFTELLRSTGEWSLAHPWFLTFLPSSTAVEVASSIVHSLQASDLGAHGRVLFYPVPTAALRTPLLRVPSEPVAFVFNLIRFGPESLVAQNARFYKQVREAGGVLYPVSALPWSPADWREHFGVLWPGIVQDKERFDPAHLLTPGYELFARWGAR</sequence>
<comment type="similarity">
    <text evidence="2">Belongs to the oxygen-dependent FAD-linked oxidoreductase family.</text>
</comment>
<keyword evidence="8" id="KW-1185">Reference proteome</keyword>
<dbReference type="InterPro" id="IPR016170">
    <property type="entry name" value="Cytok_DH_C_sf"/>
</dbReference>
<keyword evidence="3" id="KW-0285">Flavoprotein</keyword>
<dbReference type="Gene3D" id="3.30.43.10">
    <property type="entry name" value="Uridine Diphospho-n-acetylenolpyruvylglucosamine Reductase, domain 2"/>
    <property type="match status" value="1"/>
</dbReference>
<dbReference type="Proteomes" id="UP001595699">
    <property type="component" value="Unassembled WGS sequence"/>
</dbReference>
<reference evidence="8" key="1">
    <citation type="journal article" date="2019" name="Int. J. Syst. Evol. Microbiol.">
        <title>The Global Catalogue of Microorganisms (GCM) 10K type strain sequencing project: providing services to taxonomists for standard genome sequencing and annotation.</title>
        <authorList>
            <consortium name="The Broad Institute Genomics Platform"/>
            <consortium name="The Broad Institute Genome Sequencing Center for Infectious Disease"/>
            <person name="Wu L."/>
            <person name="Ma J."/>
        </authorList>
    </citation>
    <scope>NUCLEOTIDE SEQUENCE [LARGE SCALE GENOMIC DNA]</scope>
    <source>
        <strain evidence="8">CGMCC 4.7241</strain>
    </source>
</reference>
<dbReference type="Pfam" id="PF01565">
    <property type="entry name" value="FAD_binding_4"/>
    <property type="match status" value="1"/>
</dbReference>
<dbReference type="InterPro" id="IPR016164">
    <property type="entry name" value="FAD-linked_Oxase-like_C"/>
</dbReference>
<dbReference type="Pfam" id="PF09265">
    <property type="entry name" value="Cytokin-bind"/>
    <property type="match status" value="1"/>
</dbReference>
<dbReference type="RefSeq" id="WP_205121459.1">
    <property type="nucleotide sequence ID" value="NZ_JAFBCM010000001.1"/>
</dbReference>
<dbReference type="InterPro" id="IPR015345">
    <property type="entry name" value="Cytokinin_DH_FAD/cytokin-bd"/>
</dbReference>
<proteinExistence type="inferred from homology"/>
<dbReference type="PANTHER" id="PTHR13878">
    <property type="entry name" value="GULONOLACTONE OXIDASE"/>
    <property type="match status" value="1"/>
</dbReference>
<gene>
    <name evidence="7" type="ORF">ACFOUW_27060</name>
</gene>
<dbReference type="InterPro" id="IPR016166">
    <property type="entry name" value="FAD-bd_PCMH"/>
</dbReference>
<dbReference type="InterPro" id="IPR016167">
    <property type="entry name" value="FAD-bd_PCMH_sub1"/>
</dbReference>